<name>A0A484PZR2_9ZZZZ</name>
<reference evidence="4" key="1">
    <citation type="submission" date="2019-03" db="EMBL/GenBank/DDBJ databases">
        <authorList>
            <person name="Danneels B."/>
        </authorList>
    </citation>
    <scope>NUCLEOTIDE SEQUENCE</scope>
</reference>
<evidence type="ECO:0000313" key="2">
    <source>
        <dbReference type="EMBL" id="VFR19550.1"/>
    </source>
</evidence>
<dbReference type="Gene3D" id="3.40.50.620">
    <property type="entry name" value="HUPs"/>
    <property type="match status" value="1"/>
</dbReference>
<dbReference type="AlphaFoldDB" id="A0A484PZR2"/>
<evidence type="ECO:0000313" key="8">
    <source>
        <dbReference type="EMBL" id="VFR84047.1"/>
    </source>
</evidence>
<evidence type="ECO:0000313" key="4">
    <source>
        <dbReference type="EMBL" id="VFR30741.1"/>
    </source>
</evidence>
<evidence type="ECO:0000313" key="3">
    <source>
        <dbReference type="EMBL" id="VFR29099.1"/>
    </source>
</evidence>
<dbReference type="Pfam" id="PF00733">
    <property type="entry name" value="Asn_synthase"/>
    <property type="match status" value="1"/>
</dbReference>
<gene>
    <name evidence="4" type="ORF">ANDA3_4091</name>
    <name evidence="2" type="ORF">ANDO1_3844</name>
    <name evidence="3" type="ORF">ANDO2_3749</name>
    <name evidence="5" type="ORF">BER1_3857</name>
    <name evidence="6" type="ORF">BER2_3827</name>
    <name evidence="7" type="ORF">DAR2_3942</name>
    <name evidence="8" type="ORF">DAR3_3623</name>
</gene>
<dbReference type="EMBL" id="CAADIL010000012">
    <property type="protein sequence ID" value="VFR69783.1"/>
    <property type="molecule type" value="Genomic_DNA"/>
</dbReference>
<dbReference type="SUPFAM" id="SSF52402">
    <property type="entry name" value="Adenine nucleotide alpha hydrolases-like"/>
    <property type="match status" value="1"/>
</dbReference>
<dbReference type="EMBL" id="CAADHZ010000003">
    <property type="protein sequence ID" value="VFR19550.1"/>
    <property type="molecule type" value="Genomic_DNA"/>
</dbReference>
<dbReference type="GO" id="GO:0005829">
    <property type="term" value="C:cytosol"/>
    <property type="evidence" value="ECO:0007669"/>
    <property type="project" value="TreeGrafter"/>
</dbReference>
<feature type="domain" description="Asparagine synthetase" evidence="1">
    <location>
        <begin position="479"/>
        <end position="593"/>
    </location>
</feature>
<dbReference type="GO" id="GO:0004066">
    <property type="term" value="F:asparagine synthase (glutamine-hydrolyzing) activity"/>
    <property type="evidence" value="ECO:0007669"/>
    <property type="project" value="UniProtKB-EC"/>
</dbReference>
<dbReference type="GO" id="GO:0006529">
    <property type="term" value="P:asparagine biosynthetic process"/>
    <property type="evidence" value="ECO:0007669"/>
    <property type="project" value="InterPro"/>
</dbReference>
<protein>
    <submittedName>
        <fullName evidence="4">Asparagine synthetase [glutamine-hydrolyzing]</fullName>
        <ecNumber evidence="4">6.3.5.4</ecNumber>
    </submittedName>
</protein>
<dbReference type="EMBL" id="CAADIH010000037">
    <property type="protein sequence ID" value="VFR51146.1"/>
    <property type="molecule type" value="Genomic_DNA"/>
</dbReference>
<evidence type="ECO:0000313" key="6">
    <source>
        <dbReference type="EMBL" id="VFR51146.1"/>
    </source>
</evidence>
<keyword evidence="4" id="KW-0436">Ligase</keyword>
<evidence type="ECO:0000259" key="1">
    <source>
        <dbReference type="Pfam" id="PF00733"/>
    </source>
</evidence>
<organism evidence="4">
    <name type="scientific">plant metagenome</name>
    <dbReference type="NCBI Taxonomy" id="1297885"/>
    <lineage>
        <taxon>unclassified sequences</taxon>
        <taxon>metagenomes</taxon>
        <taxon>organismal metagenomes</taxon>
    </lineage>
</organism>
<sequence>MLWNTHSESATARAARAIARIESERPGIACVTREHGAAIYLQSDNPGYFDCRQSGPLVVLGSLFHKDFRTDAGPARVVLDAASAQAACSTGGSSIVQQYWGRYVAFGYQSASSSWFVLRDPTAEIPCYMTTVDQLTVVFSNMEDCLMLGLREFNVDWSFLSYSLLFPFRDGLQTGLEEVSSVEAGEAVSICDGEQVSRQCQWDIVRLARDEPIEDLHDAVRLARSTLLGCIAALASQHGRIQLQLSGGLDSSIVLAGLLHAPSVPEVTCIHHYDAGIGADERMFARMAVAGARESSGRSCGFIEYQRQPHCALEEIMGFPRTARPAHCSGYLLHRRDVAFDGDIVQFTGVGGDAAFLRFKGNAAAIDYAWRRGIDREFFRVAFETAQSGDSLYGVLRDAVIHGLLRKPASINGRWGIPCEWVKVEASEQDPMQPAWLRHAWSQGHDVSPYKLAHIGRMIFPTSVLDPYEGAGRWHGVSPISAQPVVELFARMPLHLLMADAEDRTIARRALQGLLPDALLSRKVKSYLDDHSVAVTQRHQQFIRHLLVDGLLVRRGYIDSASADAGIRRVSPDHSSQVLGIFGPQINIEAWLRRWAGQSGGQAAGAA</sequence>
<evidence type="ECO:0000313" key="7">
    <source>
        <dbReference type="EMBL" id="VFR69783.1"/>
    </source>
</evidence>
<dbReference type="EMBL" id="CAADIJ010000024">
    <property type="protein sequence ID" value="VFR84047.1"/>
    <property type="molecule type" value="Genomic_DNA"/>
</dbReference>
<dbReference type="PANTHER" id="PTHR43284">
    <property type="entry name" value="ASPARAGINE SYNTHETASE (GLUTAMINE-HYDROLYZING)"/>
    <property type="match status" value="1"/>
</dbReference>
<dbReference type="EC" id="6.3.5.4" evidence="4"/>
<dbReference type="InterPro" id="IPR014729">
    <property type="entry name" value="Rossmann-like_a/b/a_fold"/>
</dbReference>
<evidence type="ECO:0000313" key="5">
    <source>
        <dbReference type="EMBL" id="VFR33433.1"/>
    </source>
</evidence>
<proteinExistence type="predicted"/>
<dbReference type="EMBL" id="CAADIC010000014">
    <property type="protein sequence ID" value="VFR30741.1"/>
    <property type="molecule type" value="Genomic_DNA"/>
</dbReference>
<dbReference type="InterPro" id="IPR001962">
    <property type="entry name" value="Asn_synthase"/>
</dbReference>
<dbReference type="EMBL" id="CAADIE010000002">
    <property type="protein sequence ID" value="VFR33433.1"/>
    <property type="molecule type" value="Genomic_DNA"/>
</dbReference>
<accession>A0A484PZR2</accession>
<dbReference type="PANTHER" id="PTHR43284:SF1">
    <property type="entry name" value="ASPARAGINE SYNTHETASE"/>
    <property type="match status" value="1"/>
</dbReference>
<dbReference type="InterPro" id="IPR051786">
    <property type="entry name" value="ASN_synthetase/amidase"/>
</dbReference>
<dbReference type="EMBL" id="CAADIB010000009">
    <property type="protein sequence ID" value="VFR29099.1"/>
    <property type="molecule type" value="Genomic_DNA"/>
</dbReference>